<evidence type="ECO:0000313" key="4">
    <source>
        <dbReference type="Proteomes" id="UP000070089"/>
    </source>
</evidence>
<protein>
    <submittedName>
        <fullName evidence="3">Uncharacterized protein</fullName>
    </submittedName>
</protein>
<dbReference type="AlphaFoldDB" id="A0A132NR89"/>
<dbReference type="OrthoDB" id="10260089at2759"/>
<sequence length="471" mass="54956">MIRLRWEFTKIQMAFNMLNHLGVTVPTEPILPIVSQSTRTPGSSRPSQPVSLLASLSGSRISNIESVPQTPQNYKVMRLSTTPLSIMSPQTNARDHSNAESYAEPLLPSTKTDALLKLLANPTAAATDYSLSIDEKAALLPLLESTEKEAREVFNKRNTMYLQRTYHPDTEAAKLQLETIADNKRRADEEKQARIQQEKQEIRDILTEIYTERAVESTRELEKKINYQHEVEEFKRQEHEIRKAQDSVKQMEREEESRKAHEYMSEMKARAMQEAEQRRLEAIKNQAFVDALIESKRKEKVSEKIAEKKMDLYAGPEDKTDILQAHEVQIREFLRDADNEARRERDQKIAEEKKQQNQDREESRAIRKEIQNAQLNYIARKKEEAAALKYEYDKDMHSKKVAKQQERELERQEAQNLKLAVSLEEQKAKSQEQTLAHQNRAWVRATLHENTREKEINAKFNMLLDKIKEYK</sequence>
<comment type="caution">
    <text evidence="3">The sequence shown here is derived from an EMBL/GenBank/DDBJ whole genome shotgun (WGS) entry which is preliminary data.</text>
</comment>
<dbReference type="InterPro" id="IPR037856">
    <property type="entry name" value="Sdc1/DPY30"/>
</dbReference>
<feature type="coiled-coil region" evidence="1">
    <location>
        <begin position="181"/>
        <end position="208"/>
    </location>
</feature>
<proteinExistence type="predicted"/>
<dbReference type="Proteomes" id="UP000070089">
    <property type="component" value="Unassembled WGS sequence"/>
</dbReference>
<evidence type="ECO:0000256" key="2">
    <source>
        <dbReference type="SAM" id="MobiDB-lite"/>
    </source>
</evidence>
<accession>A0A132NR89</accession>
<organism evidence="3 4">
    <name type="scientific">Giardia duodenalis assemblage B</name>
    <dbReference type="NCBI Taxonomy" id="1394984"/>
    <lineage>
        <taxon>Eukaryota</taxon>
        <taxon>Metamonada</taxon>
        <taxon>Diplomonadida</taxon>
        <taxon>Hexamitidae</taxon>
        <taxon>Giardiinae</taxon>
        <taxon>Giardia</taxon>
    </lineage>
</organism>
<dbReference type="PANTHER" id="PTHR23356:SF16">
    <property type="entry name" value="DPY30 DOMAIN CONTAINING 2"/>
    <property type="match status" value="1"/>
</dbReference>
<reference evidence="3 4" key="1">
    <citation type="journal article" date="2015" name="Mol. Biochem. Parasitol.">
        <title>Identification of polymorphic genes for use in assemblage B genotyping assays through comparative genomics of multiple assemblage B Giardia duodenalis isolates.</title>
        <authorList>
            <person name="Wielinga C."/>
            <person name="Thompson R.C."/>
            <person name="Monis P."/>
            <person name="Ryan U."/>
        </authorList>
    </citation>
    <scope>NUCLEOTIDE SEQUENCE [LARGE SCALE GENOMIC DNA]</scope>
    <source>
        <strain evidence="3 4">BAH15c1</strain>
    </source>
</reference>
<evidence type="ECO:0000256" key="1">
    <source>
        <dbReference type="SAM" id="Coils"/>
    </source>
</evidence>
<gene>
    <name evidence="3" type="ORF">QR46_3461</name>
</gene>
<dbReference type="EMBL" id="JXTI01000110">
    <property type="protein sequence ID" value="KWX12581.1"/>
    <property type="molecule type" value="Genomic_DNA"/>
</dbReference>
<dbReference type="GO" id="GO:0048188">
    <property type="term" value="C:Set1C/COMPASS complex"/>
    <property type="evidence" value="ECO:0007669"/>
    <property type="project" value="InterPro"/>
</dbReference>
<feature type="coiled-coil region" evidence="1">
    <location>
        <begin position="402"/>
        <end position="434"/>
    </location>
</feature>
<dbReference type="VEuPathDB" id="GiardiaDB:QR46_3461"/>
<name>A0A132NR89_GIAIN</name>
<evidence type="ECO:0000313" key="3">
    <source>
        <dbReference type="EMBL" id="KWX12581.1"/>
    </source>
</evidence>
<feature type="region of interest" description="Disordered" evidence="2">
    <location>
        <begin position="341"/>
        <end position="364"/>
    </location>
</feature>
<keyword evidence="1" id="KW-0175">Coiled coil</keyword>
<dbReference type="PANTHER" id="PTHR23356">
    <property type="entry name" value="DPY30-RELATED"/>
    <property type="match status" value="1"/>
</dbReference>